<name>A0A6H1U0Z0_9CYAN</name>
<dbReference type="Gene3D" id="2.60.120.10">
    <property type="entry name" value="Jelly Rolls"/>
    <property type="match status" value="1"/>
</dbReference>
<evidence type="ECO:0000259" key="1">
    <source>
        <dbReference type="Pfam" id="PF07883"/>
    </source>
</evidence>
<dbReference type="PANTHER" id="PTHR37694">
    <property type="entry name" value="SLR8022 PROTEIN"/>
    <property type="match status" value="1"/>
</dbReference>
<dbReference type="Proteomes" id="UP000500857">
    <property type="component" value="Chromosome"/>
</dbReference>
<dbReference type="Pfam" id="PF07883">
    <property type="entry name" value="Cupin_2"/>
    <property type="match status" value="1"/>
</dbReference>
<reference evidence="2 3" key="1">
    <citation type="submission" date="2020-04" db="EMBL/GenBank/DDBJ databases">
        <authorList>
            <person name="Basu S."/>
            <person name="Maruthanayagam V."/>
            <person name="Chakraborty S."/>
            <person name="Pramanik A."/>
            <person name="Mukherjee J."/>
            <person name="Brink B."/>
        </authorList>
    </citation>
    <scope>NUCLEOTIDE SEQUENCE [LARGE SCALE GENOMIC DNA]</scope>
    <source>
        <strain evidence="2 3">AP17</strain>
    </source>
</reference>
<dbReference type="PANTHER" id="PTHR37694:SF1">
    <property type="entry name" value="SLR8022 PROTEIN"/>
    <property type="match status" value="1"/>
</dbReference>
<evidence type="ECO:0000313" key="3">
    <source>
        <dbReference type="Proteomes" id="UP000500857"/>
    </source>
</evidence>
<keyword evidence="3" id="KW-1185">Reference proteome</keyword>
<dbReference type="CDD" id="cd02230">
    <property type="entry name" value="cupin_HP0902-like"/>
    <property type="match status" value="1"/>
</dbReference>
<protein>
    <submittedName>
        <fullName evidence="2">Cupin domain-containing protein</fullName>
    </submittedName>
</protein>
<dbReference type="AlphaFoldDB" id="A0A6H1U0Z0"/>
<evidence type="ECO:0000313" key="2">
    <source>
        <dbReference type="EMBL" id="QIZ72538.1"/>
    </source>
</evidence>
<organism evidence="2 3">
    <name type="scientific">Oxynema aestuarii AP17</name>
    <dbReference type="NCBI Taxonomy" id="2064643"/>
    <lineage>
        <taxon>Bacteria</taxon>
        <taxon>Bacillati</taxon>
        <taxon>Cyanobacteriota</taxon>
        <taxon>Cyanophyceae</taxon>
        <taxon>Oscillatoriophycideae</taxon>
        <taxon>Oscillatoriales</taxon>
        <taxon>Oscillatoriaceae</taxon>
        <taxon>Oxynema</taxon>
        <taxon>Oxynema aestuarii</taxon>
    </lineage>
</organism>
<dbReference type="KEGG" id="oxy:HCG48_19695"/>
<feature type="domain" description="Cupin type-2" evidence="1">
    <location>
        <begin position="41"/>
        <end position="99"/>
    </location>
</feature>
<dbReference type="InterPro" id="IPR014710">
    <property type="entry name" value="RmlC-like_jellyroll"/>
</dbReference>
<dbReference type="EMBL" id="CP051167">
    <property type="protein sequence ID" value="QIZ72538.1"/>
    <property type="molecule type" value="Genomic_DNA"/>
</dbReference>
<dbReference type="InterPro" id="IPR013096">
    <property type="entry name" value="Cupin_2"/>
</dbReference>
<gene>
    <name evidence="2" type="ORF">HCG48_19695</name>
</gene>
<sequence>MNAIAPSNRCFNSKFTELIEYPQDGVLSKVLLKDDNCQYTLFCLAAETDISEHTSSRNASIVVLEGRGILTLEGEDIQLEPGVFVFMTAHAPHALKAQDNLAFLLTLSETK</sequence>
<accession>A0A6H1U0Z0</accession>
<dbReference type="SUPFAM" id="SSF51182">
    <property type="entry name" value="RmlC-like cupins"/>
    <property type="match status" value="1"/>
</dbReference>
<dbReference type="RefSeq" id="WP_168570686.1">
    <property type="nucleotide sequence ID" value="NZ_CP051167.1"/>
</dbReference>
<proteinExistence type="predicted"/>
<dbReference type="InterPro" id="IPR011051">
    <property type="entry name" value="RmlC_Cupin_sf"/>
</dbReference>